<comment type="caution">
    <text evidence="2">The sequence shown here is derived from an EMBL/GenBank/DDBJ whole genome shotgun (WGS) entry which is preliminary data.</text>
</comment>
<accession>Q0F2C4</accession>
<dbReference type="PANTHER" id="PTHR30231:SF37">
    <property type="entry name" value="EXODEOXYRIBONUCLEASE 10"/>
    <property type="match status" value="1"/>
</dbReference>
<dbReference type="Pfam" id="PF00929">
    <property type="entry name" value="RNase_T"/>
    <property type="match status" value="1"/>
</dbReference>
<dbReference type="RefSeq" id="WP_009850645.1">
    <property type="nucleotide sequence ID" value="NZ_DS022295.1"/>
</dbReference>
<keyword evidence="3" id="KW-1185">Reference proteome</keyword>
<dbReference type="GO" id="GO:0005829">
    <property type="term" value="C:cytosol"/>
    <property type="evidence" value="ECO:0007669"/>
    <property type="project" value="TreeGrafter"/>
</dbReference>
<dbReference type="GO" id="GO:0008408">
    <property type="term" value="F:3'-5' exonuclease activity"/>
    <property type="evidence" value="ECO:0007669"/>
    <property type="project" value="TreeGrafter"/>
</dbReference>
<evidence type="ECO:0000313" key="2">
    <source>
        <dbReference type="EMBL" id="EAU55626.1"/>
    </source>
</evidence>
<dbReference type="HOGENOM" id="CLU_062227_0_0_0"/>
<dbReference type="InterPro" id="IPR012337">
    <property type="entry name" value="RNaseH-like_sf"/>
</dbReference>
<dbReference type="InParanoid" id="Q0F2C4"/>
<proteinExistence type="predicted"/>
<dbReference type="PANTHER" id="PTHR30231">
    <property type="entry name" value="DNA POLYMERASE III SUBUNIT EPSILON"/>
    <property type="match status" value="1"/>
</dbReference>
<evidence type="ECO:0000313" key="3">
    <source>
        <dbReference type="Proteomes" id="UP000005297"/>
    </source>
</evidence>
<dbReference type="AlphaFoldDB" id="Q0F2C4"/>
<dbReference type="SMART" id="SM00479">
    <property type="entry name" value="EXOIII"/>
    <property type="match status" value="1"/>
</dbReference>
<name>Q0F2C4_9PROT</name>
<reference evidence="2 3" key="1">
    <citation type="submission" date="2006-09" db="EMBL/GenBank/DDBJ databases">
        <authorList>
            <person name="Emerson D."/>
            <person name="Ferriera S."/>
            <person name="Johnson J."/>
            <person name="Kravitz S."/>
            <person name="Halpern A."/>
            <person name="Remington K."/>
            <person name="Beeson K."/>
            <person name="Tran B."/>
            <person name="Rogers Y.-H."/>
            <person name="Friedman R."/>
            <person name="Venter J.C."/>
        </authorList>
    </citation>
    <scope>NUCLEOTIDE SEQUENCE [LARGE SCALE GENOMIC DNA]</scope>
    <source>
        <strain evidence="2 3">PV-1</strain>
    </source>
</reference>
<dbReference type="GO" id="GO:0045004">
    <property type="term" value="P:DNA replication proofreading"/>
    <property type="evidence" value="ECO:0007669"/>
    <property type="project" value="TreeGrafter"/>
</dbReference>
<dbReference type="GO" id="GO:0003676">
    <property type="term" value="F:nucleic acid binding"/>
    <property type="evidence" value="ECO:0007669"/>
    <property type="project" value="InterPro"/>
</dbReference>
<protein>
    <submittedName>
        <fullName evidence="2">DNA polymerase III subunit epsilon</fullName>
    </submittedName>
</protein>
<dbReference type="SUPFAM" id="SSF53098">
    <property type="entry name" value="Ribonuclease H-like"/>
    <property type="match status" value="1"/>
</dbReference>
<dbReference type="OrthoDB" id="9803913at2"/>
<dbReference type="Gene3D" id="3.30.420.10">
    <property type="entry name" value="Ribonuclease H-like superfamily/Ribonuclease H"/>
    <property type="match status" value="1"/>
</dbReference>
<dbReference type="CDD" id="cd06127">
    <property type="entry name" value="DEDDh"/>
    <property type="match status" value="1"/>
</dbReference>
<dbReference type="STRING" id="314344.AL013_01325"/>
<evidence type="ECO:0000259" key="1">
    <source>
        <dbReference type="SMART" id="SM00479"/>
    </source>
</evidence>
<feature type="domain" description="Exonuclease" evidence="1">
    <location>
        <begin position="40"/>
        <end position="204"/>
    </location>
</feature>
<organism evidence="2 3">
    <name type="scientific">Mariprofundus ferrooxydans PV-1</name>
    <dbReference type="NCBI Taxonomy" id="314345"/>
    <lineage>
        <taxon>Bacteria</taxon>
        <taxon>Pseudomonadati</taxon>
        <taxon>Pseudomonadota</taxon>
        <taxon>Candidatius Mariprofundia</taxon>
        <taxon>Mariprofundales</taxon>
        <taxon>Mariprofundaceae</taxon>
        <taxon>Mariprofundus</taxon>
    </lineage>
</organism>
<dbReference type="eggNOG" id="COG0847">
    <property type="taxonomic scope" value="Bacteria"/>
</dbReference>
<dbReference type="EMBL" id="AATS01000002">
    <property type="protein sequence ID" value="EAU55626.1"/>
    <property type="molecule type" value="Genomic_DNA"/>
</dbReference>
<gene>
    <name evidence="2" type="ORF">SPV1_01722</name>
</gene>
<dbReference type="InterPro" id="IPR013520">
    <property type="entry name" value="Ribonucl_H"/>
</dbReference>
<dbReference type="NCBIfam" id="NF006615">
    <property type="entry name" value="PRK09182.1"/>
    <property type="match status" value="1"/>
</dbReference>
<dbReference type="InterPro" id="IPR036397">
    <property type="entry name" value="RNaseH_sf"/>
</dbReference>
<sequence>MKDEDAVRHLQQSDNYRVLERLNPPARYLNGEPATARIGLVIDTETTGLDTTADTIIELGFVAFSYDAGSGRIYEVLHNYDGFEDPGAPLSDVVKQLTGISDAMVAGQRLDDAEIETWLKKADLLIAHNAAFDRPMLERRLPLAAEKNWACTFCDINWDAEGIASRKLDYIACRLGYFFDGHRAVVDAQATLHLLTRAMPISGRAAMALLLENAREQRCRLFAVGAPFEKKDDLKARGYRWLADVSVADRFGKSKKGVWSTVVAGADISAEEQWLQATVYDGKPAVFVRRDIPPRDRYSVREFLPEAVSR</sequence>
<dbReference type="Proteomes" id="UP000005297">
    <property type="component" value="Unassembled WGS sequence"/>
</dbReference>